<dbReference type="Gene3D" id="3.30.450.180">
    <property type="match status" value="1"/>
</dbReference>
<dbReference type="InterPro" id="IPR001387">
    <property type="entry name" value="Cro/C1-type_HTH"/>
</dbReference>
<dbReference type="Gene3D" id="1.10.260.40">
    <property type="entry name" value="lambda repressor-like DNA-binding domains"/>
    <property type="match status" value="1"/>
</dbReference>
<dbReference type="InterPro" id="IPR010982">
    <property type="entry name" value="Lambda_DNA-bd_dom_sf"/>
</dbReference>
<organism evidence="2 3">
    <name type="scientific">Crossiella equi</name>
    <dbReference type="NCBI Taxonomy" id="130796"/>
    <lineage>
        <taxon>Bacteria</taxon>
        <taxon>Bacillati</taxon>
        <taxon>Actinomycetota</taxon>
        <taxon>Actinomycetes</taxon>
        <taxon>Pseudonocardiales</taxon>
        <taxon>Pseudonocardiaceae</taxon>
        <taxon>Crossiella</taxon>
    </lineage>
</organism>
<dbReference type="SMART" id="SM00530">
    <property type="entry name" value="HTH_XRE"/>
    <property type="match status" value="1"/>
</dbReference>
<comment type="caution">
    <text evidence="2">The sequence shown here is derived from an EMBL/GenBank/DDBJ whole genome shotgun (WGS) entry which is preliminary data.</text>
</comment>
<dbReference type="PANTHER" id="PTHR35010">
    <property type="entry name" value="BLL4672 PROTEIN-RELATED"/>
    <property type="match status" value="1"/>
</dbReference>
<gene>
    <name evidence="2" type="ORF">JOF53_000762</name>
</gene>
<keyword evidence="3" id="KW-1185">Reference proteome</keyword>
<evidence type="ECO:0000313" key="3">
    <source>
        <dbReference type="Proteomes" id="UP001519363"/>
    </source>
</evidence>
<reference evidence="2 3" key="1">
    <citation type="submission" date="2021-03" db="EMBL/GenBank/DDBJ databases">
        <title>Sequencing the genomes of 1000 actinobacteria strains.</title>
        <authorList>
            <person name="Klenk H.-P."/>
        </authorList>
    </citation>
    <scope>NUCLEOTIDE SEQUENCE [LARGE SCALE GENOMIC DNA]</scope>
    <source>
        <strain evidence="2 3">DSM 44580</strain>
    </source>
</reference>
<feature type="domain" description="HTH cro/C1-type" evidence="1">
    <location>
        <begin position="33"/>
        <end position="84"/>
    </location>
</feature>
<dbReference type="PANTHER" id="PTHR35010:SF2">
    <property type="entry name" value="BLL4672 PROTEIN"/>
    <property type="match status" value="1"/>
</dbReference>
<evidence type="ECO:0000259" key="1">
    <source>
        <dbReference type="PROSITE" id="PS50943"/>
    </source>
</evidence>
<dbReference type="RefSeq" id="WP_086787705.1">
    <property type="nucleotide sequence ID" value="NZ_JAGIOO010000001.1"/>
</dbReference>
<dbReference type="SUPFAM" id="SSF47413">
    <property type="entry name" value="lambda repressor-like DNA-binding domains"/>
    <property type="match status" value="1"/>
</dbReference>
<dbReference type="Pfam" id="PF17765">
    <property type="entry name" value="MLTR_LBD"/>
    <property type="match status" value="1"/>
</dbReference>
<sequence length="282" mass="30898">MASTPAGQLAEFVRTRRGRVRPADLGLEPGGRRKVTGLRREELALLAGVSADYLQRIEQGRDVRPSDEVLDALAKALALTEDETRYLLELGQGARRPAAAPRRRVPERVPASTRNLLDLMACPAMVLSSHLDILAWNALGGSLLGGLEQASAEERNMLRAVFLHPESRHVCPDWEQSAIEYIGMFRAAVATDPDHPRAKELVGELTLRSPDFPRLWARHDVRQKTSGSKRFAHPRIGSVLLDWDAYPLPGSPGPVMVTYTAAPGSADADRLALLSTLVNTPR</sequence>
<evidence type="ECO:0000313" key="2">
    <source>
        <dbReference type="EMBL" id="MBP2471890.1"/>
    </source>
</evidence>
<dbReference type="PROSITE" id="PS50943">
    <property type="entry name" value="HTH_CROC1"/>
    <property type="match status" value="1"/>
</dbReference>
<dbReference type="EMBL" id="JAGIOO010000001">
    <property type="protein sequence ID" value="MBP2471890.1"/>
    <property type="molecule type" value="Genomic_DNA"/>
</dbReference>
<dbReference type="Proteomes" id="UP001519363">
    <property type="component" value="Unassembled WGS sequence"/>
</dbReference>
<dbReference type="Pfam" id="PF13560">
    <property type="entry name" value="HTH_31"/>
    <property type="match status" value="1"/>
</dbReference>
<dbReference type="InterPro" id="IPR041413">
    <property type="entry name" value="MLTR_LBD"/>
</dbReference>
<name>A0ABS5A5L2_9PSEU</name>
<accession>A0ABS5A5L2</accession>
<protein>
    <submittedName>
        <fullName evidence="2">Transcriptional regulator with XRE-family HTH domain</fullName>
    </submittedName>
</protein>
<dbReference type="CDD" id="cd00093">
    <property type="entry name" value="HTH_XRE"/>
    <property type="match status" value="1"/>
</dbReference>
<proteinExistence type="predicted"/>